<dbReference type="PANTHER" id="PTHR46599:SF3">
    <property type="entry name" value="PIGGYBAC TRANSPOSABLE ELEMENT-DERIVED PROTEIN 4"/>
    <property type="match status" value="1"/>
</dbReference>
<feature type="domain" description="PiggyBac transposable element-derived protein" evidence="1">
    <location>
        <begin position="108"/>
        <end position="254"/>
    </location>
</feature>
<reference evidence="2" key="1">
    <citation type="submission" date="2020-10" db="EMBL/GenBank/DDBJ databases">
        <title>High-Quality Genome Resource of Clonostachys rosea strain S41 by Oxford Nanopore Long-Read Sequencing.</title>
        <authorList>
            <person name="Wang H."/>
        </authorList>
    </citation>
    <scope>NUCLEOTIDE SEQUENCE</scope>
    <source>
        <strain evidence="2">S41</strain>
    </source>
</reference>
<gene>
    <name evidence="2" type="ORF">IM811_011169</name>
</gene>
<name>A0A8H7NHI1_BIOOC</name>
<evidence type="ECO:0000313" key="3">
    <source>
        <dbReference type="Proteomes" id="UP000616885"/>
    </source>
</evidence>
<dbReference type="Pfam" id="PF13843">
    <property type="entry name" value="DDE_Tnp_1_7"/>
    <property type="match status" value="1"/>
</dbReference>
<proteinExistence type="predicted"/>
<evidence type="ECO:0000259" key="1">
    <source>
        <dbReference type="Pfam" id="PF13843"/>
    </source>
</evidence>
<comment type="caution">
    <text evidence="2">The sequence shown here is derived from an EMBL/GenBank/DDBJ whole genome shotgun (WGS) entry which is preliminary data.</text>
</comment>
<protein>
    <recommendedName>
        <fullName evidence="1">PiggyBac transposable element-derived protein domain-containing protein</fullName>
    </recommendedName>
</protein>
<dbReference type="PANTHER" id="PTHR46599">
    <property type="entry name" value="PIGGYBAC TRANSPOSABLE ELEMENT-DERIVED PROTEIN 4"/>
    <property type="match status" value="1"/>
</dbReference>
<dbReference type="Proteomes" id="UP000616885">
    <property type="component" value="Unassembled WGS sequence"/>
</dbReference>
<dbReference type="InterPro" id="IPR029526">
    <property type="entry name" value="PGBD"/>
</dbReference>
<dbReference type="AlphaFoldDB" id="A0A8H7NHI1"/>
<evidence type="ECO:0000313" key="2">
    <source>
        <dbReference type="EMBL" id="KAF9755728.1"/>
    </source>
</evidence>
<organism evidence="2 3">
    <name type="scientific">Bionectria ochroleuca</name>
    <name type="common">Gliocladium roseum</name>
    <dbReference type="NCBI Taxonomy" id="29856"/>
    <lineage>
        <taxon>Eukaryota</taxon>
        <taxon>Fungi</taxon>
        <taxon>Dikarya</taxon>
        <taxon>Ascomycota</taxon>
        <taxon>Pezizomycotina</taxon>
        <taxon>Sordariomycetes</taxon>
        <taxon>Hypocreomycetidae</taxon>
        <taxon>Hypocreales</taxon>
        <taxon>Bionectriaceae</taxon>
        <taxon>Clonostachys</taxon>
    </lineage>
</organism>
<dbReference type="EMBL" id="JADCTT010000003">
    <property type="protein sequence ID" value="KAF9755728.1"/>
    <property type="molecule type" value="Genomic_DNA"/>
</dbReference>
<sequence>MASIPPAPDPAVAAAFEVSEDIELYIRVDEAEREQPVDCTYRPTKPAAKERGTRFDPFSVEPIRQPQIKELPSTPLLLFQEFIYESQANLWASYTNYGLPANKLPLAIYHVFLDNLFLSSELFTVLRVLKIGATGTCRINSSIFKRLVQLKKDDTNSKLCWIWGQIETVPTPDNKVNQIAWKDNALVLLLSTVYEGTEFTICIRKRPTTTYARARAIKQFFGAEPVKEAPVLSAAADYNDHMGAVDRGDQLRQQEGL</sequence>
<accession>A0A8H7NHI1</accession>